<reference evidence="2" key="1">
    <citation type="journal article" date="2007" name="Science">
        <title>Draft genome of the filarial nematode parasite Brugia malayi.</title>
        <authorList>
            <person name="Ghedin E."/>
            <person name="Wang S."/>
            <person name="Spiro D."/>
            <person name="Caler E."/>
            <person name="Zhao Q."/>
            <person name="Crabtree J."/>
            <person name="Allen J.E."/>
            <person name="Delcher A.L."/>
            <person name="Guiliano D.B."/>
            <person name="Miranda-Saavedra D."/>
            <person name="Angiuoli S.V."/>
            <person name="Creasy T."/>
            <person name="Amedeo P."/>
            <person name="Haas B."/>
            <person name="El-Sayed N.M."/>
            <person name="Wortman J.R."/>
            <person name="Feldblyum T."/>
            <person name="Tallon L."/>
            <person name="Schatz M."/>
            <person name="Shumway M."/>
            <person name="Koo H."/>
            <person name="Salzberg S.L."/>
            <person name="Schobel S."/>
            <person name="Pertea M."/>
            <person name="Pop M."/>
            <person name="White O."/>
            <person name="Barton G.J."/>
            <person name="Carlow C.K."/>
            <person name="Crawford M.J."/>
            <person name="Daub J."/>
            <person name="Dimmic M.W."/>
            <person name="Estes C.F."/>
            <person name="Foster J.M."/>
            <person name="Ganatra M."/>
            <person name="Gregory W.F."/>
            <person name="Johnson N.M."/>
            <person name="Jin J."/>
            <person name="Komuniecki R."/>
            <person name="Korf I."/>
            <person name="Kumar S."/>
            <person name="Laney S."/>
            <person name="Li B.W."/>
            <person name="Li W."/>
            <person name="Lindblom T.H."/>
            <person name="Lustigman S."/>
            <person name="Ma D."/>
            <person name="Maina C.V."/>
            <person name="Martin D.M."/>
            <person name="McCarter J.P."/>
            <person name="McReynolds L."/>
            <person name="Mitreva M."/>
            <person name="Nutman T.B."/>
            <person name="Parkinson J."/>
            <person name="Peregrin-Alvarez J.M."/>
            <person name="Poole C."/>
            <person name="Ren Q."/>
            <person name="Saunders L."/>
            <person name="Sluder A.E."/>
            <person name="Smith K."/>
            <person name="Stanke M."/>
            <person name="Unnasch T.R."/>
            <person name="Ware J."/>
            <person name="Wei A.D."/>
            <person name="Weil G."/>
            <person name="Williams D.J."/>
            <person name="Zhang Y."/>
            <person name="Williams S.A."/>
            <person name="Fraser-Liggett C."/>
            <person name="Slatko B."/>
            <person name="Blaxter M.L."/>
            <person name="Scott A.L."/>
        </authorList>
    </citation>
    <scope>NUCLEOTIDE SEQUENCE [LARGE SCALE GENOMIC DNA]</scope>
</reference>
<dbReference type="AlphaFoldDB" id="A8P776"/>
<evidence type="ECO:0000313" key="2">
    <source>
        <dbReference type="EMBL" id="EDP36071.1"/>
    </source>
</evidence>
<organism evidence="2">
    <name type="scientific">Brugia malayi</name>
    <name type="common">Filarial nematode worm</name>
    <dbReference type="NCBI Taxonomy" id="6279"/>
    <lineage>
        <taxon>Eukaryota</taxon>
        <taxon>Metazoa</taxon>
        <taxon>Ecdysozoa</taxon>
        <taxon>Nematoda</taxon>
        <taxon>Chromadorea</taxon>
        <taxon>Rhabditida</taxon>
        <taxon>Spirurina</taxon>
        <taxon>Spiruromorpha</taxon>
        <taxon>Filarioidea</taxon>
        <taxon>Onchocercidae</taxon>
        <taxon>Brugia</taxon>
    </lineage>
</organism>
<proteinExistence type="predicted"/>
<dbReference type="EMBL" id="DS238795">
    <property type="protein sequence ID" value="EDP36071.1"/>
    <property type="molecule type" value="Genomic_DNA"/>
</dbReference>
<accession>A8P776</accession>
<evidence type="ECO:0000256" key="1">
    <source>
        <dbReference type="SAM" id="Coils"/>
    </source>
</evidence>
<name>A8P776_BRUMA</name>
<sequence length="253" mass="27929">MLAANGDGPAMPGISDVLRYLENEPVMLHALQEFINMTQQRDSLLNARLTEVERRLAGYEGRNAQQEVEVEEMEEGPAPQEPEFNIEEAEWAPLPESDDEADWLAEAERAPLPDSSEESPEVPVAPVEASVCGICNRQFGSLKGWRIHTSRMHKQDGFCARCGHYLLLPPNFTAAQKTAALELHALDWCPRACAAVMKERQVKRRRLNLVGREEDTHHLFVPVTSSGIPHAVNLSLPVPTISPPPSSEAGQAG</sequence>
<protein>
    <submittedName>
        <fullName evidence="2">Uncharacterized protein</fullName>
    </submittedName>
</protein>
<feature type="coiled-coil region" evidence="1">
    <location>
        <begin position="49"/>
        <end position="76"/>
    </location>
</feature>
<keyword evidence="1" id="KW-0175">Coiled coil</keyword>
<gene>
    <name evidence="2" type="ORF">Bm1_18125</name>
</gene>
<dbReference type="Gene3D" id="1.10.287.1490">
    <property type="match status" value="1"/>
</dbReference>